<feature type="signal peptide" evidence="8">
    <location>
        <begin position="1"/>
        <end position="20"/>
    </location>
</feature>
<dbReference type="InterPro" id="IPR032675">
    <property type="entry name" value="LRR_dom_sf"/>
</dbReference>
<sequence length="769" mass="84946">MGHLSLYLMLSLLWSFFTLGSFQLQSSQLLVLLQLRKHLEYPSQLEVWSNKDMDVCYSSGSTSMNVTCSMNAVTELRIMGDKPSRIGYFDGYAIPNQTLSENFSMDSFVATLARLTSLRVLSLVSLGIYGSLPNKIHRLSSLEYLDLSSNFFYGSIPPRIASMMEIKTLILDGNFFNDTVPDWFCSLSNLTVLSLMDNRLKGPLPSSIRRIGTLTSLALSNNEITGELPDLSSLSSLRVLNLSGNKLDSKLPNLPNGLVMTLLSNNSINGEIPKELGNLGHLQNLDLSFNYLKGMPPTTLFSLPNISYLNLASNMLSGSLPYQMACGQKLSFVDISNNRLMGGLPNCLSKRVAKFSGNCLTVDMQHQHPGSYCNGVHVERNNSNAKGILMLIGVIGGVVFVMALLAFGFFMMCQRYCSREPSEQHLLHKQVQEGSVTGVTSELLANARFISQAVKSGTQGIPMCRVFSIEELKEATNNFDRSAILGEGSRGKIYKGKLQNGVPVAIRCLSLSNKFTIRNLKLRLDLLAKLRHPHLVCLLGHCIESNGEGKIDSDMNNAFLIYEYMPNGNLRSHLSDSDLVKGLKWPERLVILIDIAKAVHFLHTGIITGFFNNQLKTSNILLDEHRRAKLSDYGLSIVADDNDKHGERGNDPNSWQMKILEDDIYGFGFILLESILGPSGLPRKQTYLLNEMAALSSQDGRRRLVDPVVLSTSSPESLSVAISIADKCISSDPSSRPSFEDVLWNLQYAAQVQSTGDSDQRFNCSPANS</sequence>
<evidence type="ECO:0000256" key="7">
    <source>
        <dbReference type="SAM" id="Phobius"/>
    </source>
</evidence>
<evidence type="ECO:0000313" key="11">
    <source>
        <dbReference type="Proteomes" id="UP001279734"/>
    </source>
</evidence>
<comment type="subcellular location">
    <subcellularLocation>
        <location evidence="1">Membrane</location>
        <topology evidence="1">Single-pass type I membrane protein</topology>
    </subcellularLocation>
</comment>
<dbReference type="PANTHER" id="PTHR48006:SF80">
    <property type="entry name" value="PROTEIN KINASE DOMAIN-CONTAINING PROTEIN"/>
    <property type="match status" value="1"/>
</dbReference>
<dbReference type="PROSITE" id="PS51450">
    <property type="entry name" value="LRR"/>
    <property type="match status" value="2"/>
</dbReference>
<dbReference type="InterPro" id="IPR001611">
    <property type="entry name" value="Leu-rich_rpt"/>
</dbReference>
<dbReference type="FunFam" id="3.80.10.10:FF:000380">
    <property type="entry name" value="Putative inactive leucine-rich repeat receptor-like protein kinase"/>
    <property type="match status" value="1"/>
</dbReference>
<dbReference type="EMBL" id="BSYO01000002">
    <property type="protein sequence ID" value="GMH01162.1"/>
    <property type="molecule type" value="Genomic_DNA"/>
</dbReference>
<dbReference type="GO" id="GO:0004672">
    <property type="term" value="F:protein kinase activity"/>
    <property type="evidence" value="ECO:0007669"/>
    <property type="project" value="InterPro"/>
</dbReference>
<gene>
    <name evidence="10" type="ORF">Nepgr_003001</name>
</gene>
<evidence type="ECO:0000313" key="10">
    <source>
        <dbReference type="EMBL" id="GMH01162.1"/>
    </source>
</evidence>
<dbReference type="InterPro" id="IPR051824">
    <property type="entry name" value="LRR_Rcpt-Like_S/T_Kinase"/>
</dbReference>
<dbReference type="GO" id="GO:0016020">
    <property type="term" value="C:membrane"/>
    <property type="evidence" value="ECO:0007669"/>
    <property type="project" value="UniProtKB-SubCell"/>
</dbReference>
<comment type="caution">
    <text evidence="10">The sequence shown here is derived from an EMBL/GenBank/DDBJ whole genome shotgun (WGS) entry which is preliminary data.</text>
</comment>
<keyword evidence="11" id="KW-1185">Reference proteome</keyword>
<dbReference type="SUPFAM" id="SSF52058">
    <property type="entry name" value="L domain-like"/>
    <property type="match status" value="1"/>
</dbReference>
<feature type="domain" description="Protein kinase" evidence="9">
    <location>
        <begin position="479"/>
        <end position="749"/>
    </location>
</feature>
<keyword evidence="4" id="KW-0677">Repeat</keyword>
<evidence type="ECO:0000256" key="1">
    <source>
        <dbReference type="ARBA" id="ARBA00004479"/>
    </source>
</evidence>
<organism evidence="10 11">
    <name type="scientific">Nepenthes gracilis</name>
    <name type="common">Slender pitcher plant</name>
    <dbReference type="NCBI Taxonomy" id="150966"/>
    <lineage>
        <taxon>Eukaryota</taxon>
        <taxon>Viridiplantae</taxon>
        <taxon>Streptophyta</taxon>
        <taxon>Embryophyta</taxon>
        <taxon>Tracheophyta</taxon>
        <taxon>Spermatophyta</taxon>
        <taxon>Magnoliopsida</taxon>
        <taxon>eudicotyledons</taxon>
        <taxon>Gunneridae</taxon>
        <taxon>Pentapetalae</taxon>
        <taxon>Caryophyllales</taxon>
        <taxon>Nepenthaceae</taxon>
        <taxon>Nepenthes</taxon>
    </lineage>
</organism>
<keyword evidence="8" id="KW-0732">Signal</keyword>
<dbReference type="Gene3D" id="3.30.200.20">
    <property type="entry name" value="Phosphorylase Kinase, domain 1"/>
    <property type="match status" value="1"/>
</dbReference>
<dbReference type="InterPro" id="IPR011009">
    <property type="entry name" value="Kinase-like_dom_sf"/>
</dbReference>
<dbReference type="Pfam" id="PF07714">
    <property type="entry name" value="PK_Tyr_Ser-Thr"/>
    <property type="match status" value="1"/>
</dbReference>
<dbReference type="PROSITE" id="PS50011">
    <property type="entry name" value="PROTEIN_KINASE_DOM"/>
    <property type="match status" value="1"/>
</dbReference>
<accession>A0AAD3RYQ7</accession>
<proteinExistence type="predicted"/>
<evidence type="ECO:0000259" key="9">
    <source>
        <dbReference type="PROSITE" id="PS50011"/>
    </source>
</evidence>
<keyword evidence="6 7" id="KW-0472">Membrane</keyword>
<keyword evidence="3 7" id="KW-0812">Transmembrane</keyword>
<dbReference type="FunFam" id="1.10.510.10:FF:000657">
    <property type="entry name" value="Putative inactive leucine-rich repeat receptor-like protein kinase"/>
    <property type="match status" value="1"/>
</dbReference>
<name>A0AAD3RYQ7_NEPGR</name>
<feature type="chain" id="PRO_5042012257" description="Protein kinase domain-containing protein" evidence="8">
    <location>
        <begin position="21"/>
        <end position="769"/>
    </location>
</feature>
<evidence type="ECO:0000256" key="5">
    <source>
        <dbReference type="ARBA" id="ARBA00022989"/>
    </source>
</evidence>
<evidence type="ECO:0000256" key="3">
    <source>
        <dbReference type="ARBA" id="ARBA00022692"/>
    </source>
</evidence>
<evidence type="ECO:0000256" key="8">
    <source>
        <dbReference type="SAM" id="SignalP"/>
    </source>
</evidence>
<dbReference type="SUPFAM" id="SSF56112">
    <property type="entry name" value="Protein kinase-like (PK-like)"/>
    <property type="match status" value="1"/>
</dbReference>
<dbReference type="Proteomes" id="UP001279734">
    <property type="component" value="Unassembled WGS sequence"/>
</dbReference>
<dbReference type="GO" id="GO:0005524">
    <property type="term" value="F:ATP binding"/>
    <property type="evidence" value="ECO:0007669"/>
    <property type="project" value="InterPro"/>
</dbReference>
<dbReference type="Pfam" id="PF00560">
    <property type="entry name" value="LRR_1"/>
    <property type="match status" value="2"/>
</dbReference>
<dbReference type="AlphaFoldDB" id="A0AAD3RYQ7"/>
<dbReference type="InterPro" id="IPR001245">
    <property type="entry name" value="Ser-Thr/Tyr_kinase_cat_dom"/>
</dbReference>
<keyword evidence="2" id="KW-0433">Leucine-rich repeat</keyword>
<dbReference type="PANTHER" id="PTHR48006">
    <property type="entry name" value="LEUCINE-RICH REPEAT-CONTAINING PROTEIN DDB_G0281931-RELATED"/>
    <property type="match status" value="1"/>
</dbReference>
<protein>
    <recommendedName>
        <fullName evidence="9">Protein kinase domain-containing protein</fullName>
    </recommendedName>
</protein>
<evidence type="ECO:0000256" key="6">
    <source>
        <dbReference type="ARBA" id="ARBA00023136"/>
    </source>
</evidence>
<keyword evidence="5 7" id="KW-1133">Transmembrane helix</keyword>
<dbReference type="SMART" id="SM00369">
    <property type="entry name" value="LRR_TYP"/>
    <property type="match status" value="3"/>
</dbReference>
<dbReference type="Pfam" id="PF13855">
    <property type="entry name" value="LRR_8"/>
    <property type="match status" value="2"/>
</dbReference>
<reference evidence="10" key="1">
    <citation type="submission" date="2023-05" db="EMBL/GenBank/DDBJ databases">
        <title>Nepenthes gracilis genome sequencing.</title>
        <authorList>
            <person name="Fukushima K."/>
        </authorList>
    </citation>
    <scope>NUCLEOTIDE SEQUENCE</scope>
    <source>
        <strain evidence="10">SING2019-196</strain>
    </source>
</reference>
<evidence type="ECO:0000256" key="2">
    <source>
        <dbReference type="ARBA" id="ARBA00022614"/>
    </source>
</evidence>
<evidence type="ECO:0000256" key="4">
    <source>
        <dbReference type="ARBA" id="ARBA00022737"/>
    </source>
</evidence>
<dbReference type="Gene3D" id="1.10.510.10">
    <property type="entry name" value="Transferase(Phosphotransferase) domain 1"/>
    <property type="match status" value="1"/>
</dbReference>
<dbReference type="FunFam" id="3.80.10.10:FF:000155">
    <property type="entry name" value="Putative inactive leucine-rich repeat receptor-like protein kinase"/>
    <property type="match status" value="1"/>
</dbReference>
<feature type="transmembrane region" description="Helical" evidence="7">
    <location>
        <begin position="388"/>
        <end position="412"/>
    </location>
</feature>
<dbReference type="InterPro" id="IPR003591">
    <property type="entry name" value="Leu-rich_rpt_typical-subtyp"/>
</dbReference>
<dbReference type="InterPro" id="IPR000719">
    <property type="entry name" value="Prot_kinase_dom"/>
</dbReference>
<dbReference type="Gene3D" id="3.80.10.10">
    <property type="entry name" value="Ribonuclease Inhibitor"/>
    <property type="match status" value="2"/>
</dbReference>